<keyword evidence="2 4" id="KW-0689">Ribosomal protein</keyword>
<accession>A0A0G3VP33</accession>
<evidence type="ECO:0000256" key="1">
    <source>
        <dbReference type="ARBA" id="ARBA00005251"/>
    </source>
</evidence>
<dbReference type="SUPFAM" id="SSF54211">
    <property type="entry name" value="Ribosomal protein S5 domain 2-like"/>
    <property type="match status" value="1"/>
</dbReference>
<name>A0A0G3VP33_9EUGL</name>
<evidence type="ECO:0000313" key="5">
    <source>
        <dbReference type="EMBL" id="AKL82416.1"/>
    </source>
</evidence>
<dbReference type="GO" id="GO:0006412">
    <property type="term" value="P:translation"/>
    <property type="evidence" value="ECO:0007669"/>
    <property type="project" value="UniProtKB-UniRule"/>
</dbReference>
<dbReference type="PANTHER" id="PTHR21569">
    <property type="entry name" value="RIBOSOMAL PROTEIN S9"/>
    <property type="match status" value="1"/>
</dbReference>
<dbReference type="Gene3D" id="3.30.230.10">
    <property type="match status" value="1"/>
</dbReference>
<evidence type="ECO:0000256" key="4">
    <source>
        <dbReference type="HAMAP-Rule" id="MF_00532"/>
    </source>
</evidence>
<dbReference type="PANTHER" id="PTHR21569:SF1">
    <property type="entry name" value="SMALL RIBOSOMAL SUBUNIT PROTEIN US9M"/>
    <property type="match status" value="1"/>
</dbReference>
<dbReference type="InterPro" id="IPR014721">
    <property type="entry name" value="Ribsml_uS5_D2-typ_fold_subgr"/>
</dbReference>
<dbReference type="GO" id="GO:0003735">
    <property type="term" value="F:structural constituent of ribosome"/>
    <property type="evidence" value="ECO:0007669"/>
    <property type="project" value="InterPro"/>
</dbReference>
<evidence type="ECO:0000256" key="2">
    <source>
        <dbReference type="ARBA" id="ARBA00022980"/>
    </source>
</evidence>
<dbReference type="InterPro" id="IPR000754">
    <property type="entry name" value="Ribosomal_uS9"/>
</dbReference>
<reference evidence="5" key="1">
    <citation type="journal article" date="2015" name="J. Eukaryot. Microbiol.">
        <title>Chloroplast Genome Evolution in the Euglenaceae.</title>
        <authorList>
            <person name="Bennett M.S."/>
            <person name="Triemer R.E."/>
        </authorList>
    </citation>
    <scope>NUCLEOTIDE SEQUENCE</scope>
    <source>
        <strain evidence="5">UTEX 1327</strain>
    </source>
</reference>
<geneLocation type="chloroplast" evidence="5"/>
<keyword evidence="3 4" id="KW-0687">Ribonucleoprotein</keyword>
<evidence type="ECO:0000256" key="3">
    <source>
        <dbReference type="ARBA" id="ARBA00023274"/>
    </source>
</evidence>
<dbReference type="HAMAP" id="MF_00532_B">
    <property type="entry name" value="Ribosomal_uS9_B"/>
    <property type="match status" value="1"/>
</dbReference>
<protein>
    <recommendedName>
        <fullName evidence="4">Small ribosomal subunit protein uS9c</fullName>
    </recommendedName>
</protein>
<gene>
    <name evidence="4 5" type="primary">rps9</name>
</gene>
<dbReference type="GeneID" id="24571438"/>
<sequence>MTFNKEGVISGKRKSAVANVRFLLPGNGNIIVNNRFLEDYFQYNPRLIKIIQSPLSLLELEGHYDIIVNCEGGGIKGQSEAIRLAISRHLSKVMDLESKILLRKNGFLTCNSLCKERRKYGLKKARKASQFSKR</sequence>
<proteinExistence type="inferred from homology"/>
<dbReference type="AlphaFoldDB" id="A0A0G3VP33"/>
<dbReference type="GO" id="GO:0003723">
    <property type="term" value="F:RNA binding"/>
    <property type="evidence" value="ECO:0007669"/>
    <property type="project" value="TreeGrafter"/>
</dbReference>
<dbReference type="EMBL" id="KP686077">
    <property type="protein sequence ID" value="AKL82416.1"/>
    <property type="molecule type" value="Genomic_DNA"/>
</dbReference>
<keyword evidence="5" id="KW-0934">Plastid</keyword>
<dbReference type="RefSeq" id="YP_009145503.1">
    <property type="nucleotide sequence ID" value="NC_027288.1"/>
</dbReference>
<organism evidence="5">
    <name type="scientific">Trachelomonas volvocina</name>
    <dbReference type="NCBI Taxonomy" id="103340"/>
    <lineage>
        <taxon>Eukaryota</taxon>
        <taxon>Discoba</taxon>
        <taxon>Euglenozoa</taxon>
        <taxon>Euglenida</taxon>
        <taxon>Spirocuta</taxon>
        <taxon>Euglenophyceae</taxon>
        <taxon>Euglenales</taxon>
        <taxon>Euglenaceae</taxon>
        <taxon>Trachelomonas</taxon>
    </lineage>
</organism>
<comment type="subcellular location">
    <subcellularLocation>
        <location evidence="4">Plastid</location>
        <location evidence="4">Chloroplast</location>
    </subcellularLocation>
</comment>
<dbReference type="InterPro" id="IPR023035">
    <property type="entry name" value="Ribosomal_uS9_bac/plastid"/>
</dbReference>
<dbReference type="NCBIfam" id="NF001099">
    <property type="entry name" value="PRK00132.1"/>
    <property type="match status" value="1"/>
</dbReference>
<dbReference type="Pfam" id="PF00380">
    <property type="entry name" value="Ribosomal_S9"/>
    <property type="match status" value="1"/>
</dbReference>
<dbReference type="GO" id="GO:0015935">
    <property type="term" value="C:small ribosomal subunit"/>
    <property type="evidence" value="ECO:0007669"/>
    <property type="project" value="TreeGrafter"/>
</dbReference>
<comment type="similarity">
    <text evidence="1 4">Belongs to the universal ribosomal protein uS9 family.</text>
</comment>
<keyword evidence="5" id="KW-0150">Chloroplast</keyword>
<dbReference type="InterPro" id="IPR020568">
    <property type="entry name" value="Ribosomal_Su5_D2-typ_SF"/>
</dbReference>
<dbReference type="GO" id="GO:0009507">
    <property type="term" value="C:chloroplast"/>
    <property type="evidence" value="ECO:0007669"/>
    <property type="project" value="UniProtKB-SubCell"/>
</dbReference>